<comment type="caution">
    <text evidence="6">The sequence shown here is derived from an EMBL/GenBank/DDBJ whole genome shotgun (WGS) entry which is preliminary data.</text>
</comment>
<proteinExistence type="predicted"/>
<dbReference type="InterPro" id="IPR020806">
    <property type="entry name" value="PKS_PP-bd"/>
</dbReference>
<evidence type="ECO:0000256" key="3">
    <source>
        <dbReference type="ARBA" id="ARBA00022679"/>
    </source>
</evidence>
<evidence type="ECO:0000256" key="1">
    <source>
        <dbReference type="ARBA" id="ARBA00022450"/>
    </source>
</evidence>
<dbReference type="InterPro" id="IPR036736">
    <property type="entry name" value="ACP-like_sf"/>
</dbReference>
<dbReference type="SMART" id="SM00823">
    <property type="entry name" value="PKS_PP"/>
    <property type="match status" value="1"/>
</dbReference>
<dbReference type="PANTHER" id="PTHR43775:SF51">
    <property type="entry name" value="INACTIVE PHENOLPHTHIOCEROL SYNTHESIS POLYKETIDE SYNTHASE TYPE I PKS1-RELATED"/>
    <property type="match status" value="1"/>
</dbReference>
<keyword evidence="7" id="KW-1185">Reference proteome</keyword>
<dbReference type="Pfam" id="PF00550">
    <property type="entry name" value="PP-binding"/>
    <property type="match status" value="1"/>
</dbReference>
<evidence type="ECO:0000256" key="2">
    <source>
        <dbReference type="ARBA" id="ARBA00022553"/>
    </source>
</evidence>
<protein>
    <submittedName>
        <fullName evidence="6">Phosphopantetheine-binding protein</fullName>
    </submittedName>
</protein>
<dbReference type="PANTHER" id="PTHR43775">
    <property type="entry name" value="FATTY ACID SYNTHASE"/>
    <property type="match status" value="1"/>
</dbReference>
<dbReference type="InterPro" id="IPR006162">
    <property type="entry name" value="Ppantetheine_attach_site"/>
</dbReference>
<organism evidence="6 7">
    <name type="scientific">Streptomyces carpinensis</name>
    <dbReference type="NCBI Taxonomy" id="66369"/>
    <lineage>
        <taxon>Bacteria</taxon>
        <taxon>Bacillati</taxon>
        <taxon>Actinomycetota</taxon>
        <taxon>Actinomycetes</taxon>
        <taxon>Kitasatosporales</taxon>
        <taxon>Streptomycetaceae</taxon>
        <taxon>Streptomyces</taxon>
    </lineage>
</organism>
<dbReference type="EMBL" id="JBEPCU010001678">
    <property type="protein sequence ID" value="MER6984153.1"/>
    <property type="molecule type" value="Genomic_DNA"/>
</dbReference>
<gene>
    <name evidence="6" type="ORF">ABT317_46200</name>
</gene>
<accession>A0ABV1WJW5</accession>
<sequence length="262" mass="28110">LSASDVLALLDDALRCDAPSLLAVRIDRAALRERPEETPALLRSLVRGPVRQRDAQGGEDAGELRARLAELSAGERRRTLLELVRTHVAGVLGHASTSAVEADLAFRDMGFDSLAAVELRRRLTAATGCDLPATLIFDHPTPRSAADFVDERLQAVGDETTAAVLEELDRVEGLLGQFPPAGGEPGAGTPGADRITERLEALVRRWRDIHGEPRDPHGVDGDAARAADVTDLDTVTDDELFDVLDSELGISQPPAREQLQNG</sequence>
<dbReference type="InterPro" id="IPR009081">
    <property type="entry name" value="PP-bd_ACP"/>
</dbReference>
<dbReference type="Gene3D" id="1.10.1200.10">
    <property type="entry name" value="ACP-like"/>
    <property type="match status" value="1"/>
</dbReference>
<evidence type="ECO:0000313" key="7">
    <source>
        <dbReference type="Proteomes" id="UP001458415"/>
    </source>
</evidence>
<dbReference type="SUPFAM" id="SSF47336">
    <property type="entry name" value="ACP-like"/>
    <property type="match status" value="1"/>
</dbReference>
<evidence type="ECO:0000313" key="6">
    <source>
        <dbReference type="EMBL" id="MER6984153.1"/>
    </source>
</evidence>
<name>A0ABV1WJW5_9ACTN</name>
<evidence type="ECO:0000256" key="4">
    <source>
        <dbReference type="ARBA" id="ARBA00023268"/>
    </source>
</evidence>
<feature type="domain" description="Carrier" evidence="5">
    <location>
        <begin position="78"/>
        <end position="153"/>
    </location>
</feature>
<dbReference type="SMART" id="SM01294">
    <property type="entry name" value="PKS_PP_betabranch"/>
    <property type="match status" value="1"/>
</dbReference>
<keyword evidence="2" id="KW-0597">Phosphoprotein</keyword>
<dbReference type="InterPro" id="IPR050091">
    <property type="entry name" value="PKS_NRPS_Biosynth_Enz"/>
</dbReference>
<keyword evidence="4" id="KW-0511">Multifunctional enzyme</keyword>
<feature type="non-terminal residue" evidence="6">
    <location>
        <position position="1"/>
    </location>
</feature>
<reference evidence="6 7" key="1">
    <citation type="submission" date="2024-06" db="EMBL/GenBank/DDBJ databases">
        <title>The Natural Products Discovery Center: Release of the First 8490 Sequenced Strains for Exploring Actinobacteria Biosynthetic Diversity.</title>
        <authorList>
            <person name="Kalkreuter E."/>
            <person name="Kautsar S.A."/>
            <person name="Yang D."/>
            <person name="Bader C.D."/>
            <person name="Teijaro C.N."/>
            <person name="Fluegel L."/>
            <person name="Davis C.M."/>
            <person name="Simpson J.R."/>
            <person name="Lauterbach L."/>
            <person name="Steele A.D."/>
            <person name="Gui C."/>
            <person name="Meng S."/>
            <person name="Li G."/>
            <person name="Viehrig K."/>
            <person name="Ye F."/>
            <person name="Su P."/>
            <person name="Kiefer A.F."/>
            <person name="Nichols A."/>
            <person name="Cepeda A.J."/>
            <person name="Yan W."/>
            <person name="Fan B."/>
            <person name="Jiang Y."/>
            <person name="Adhikari A."/>
            <person name="Zheng C.-J."/>
            <person name="Schuster L."/>
            <person name="Cowan T.M."/>
            <person name="Smanski M.J."/>
            <person name="Chevrette M.G."/>
            <person name="De Carvalho L.P.S."/>
            <person name="Shen B."/>
        </authorList>
    </citation>
    <scope>NUCLEOTIDE SEQUENCE [LARGE SCALE GENOMIC DNA]</scope>
    <source>
        <strain evidence="6 7">NPDC000634</strain>
    </source>
</reference>
<keyword evidence="3" id="KW-0808">Transferase</keyword>
<evidence type="ECO:0000259" key="5">
    <source>
        <dbReference type="PROSITE" id="PS50075"/>
    </source>
</evidence>
<dbReference type="Proteomes" id="UP001458415">
    <property type="component" value="Unassembled WGS sequence"/>
</dbReference>
<keyword evidence="1" id="KW-0596">Phosphopantetheine</keyword>
<dbReference type="PROSITE" id="PS00012">
    <property type="entry name" value="PHOSPHOPANTETHEINE"/>
    <property type="match status" value="1"/>
</dbReference>
<dbReference type="PROSITE" id="PS50075">
    <property type="entry name" value="CARRIER"/>
    <property type="match status" value="1"/>
</dbReference>